<comment type="function">
    <text evidence="10">Part of the binding-protein-dependent transport system for phosphate; probably responsible for the translocation of the substrate across the membrane.</text>
</comment>
<dbReference type="NCBIfam" id="TIGR02138">
    <property type="entry name" value="phosphate_pstC"/>
    <property type="match status" value="1"/>
</dbReference>
<keyword evidence="8 9" id="KW-0472">Membrane</keyword>
<organism evidence="12 13">
    <name type="scientific">Dysosmobacter welbionis</name>
    <dbReference type="NCBI Taxonomy" id="2093857"/>
    <lineage>
        <taxon>Bacteria</taxon>
        <taxon>Bacillati</taxon>
        <taxon>Bacillota</taxon>
        <taxon>Clostridia</taxon>
        <taxon>Eubacteriales</taxon>
        <taxon>Oscillospiraceae</taxon>
        <taxon>Dysosmobacter</taxon>
    </lineage>
</organism>
<evidence type="ECO:0000256" key="10">
    <source>
        <dbReference type="RuleBase" id="RU363054"/>
    </source>
</evidence>
<evidence type="ECO:0000256" key="1">
    <source>
        <dbReference type="ARBA" id="ARBA00004651"/>
    </source>
</evidence>
<dbReference type="InterPro" id="IPR051124">
    <property type="entry name" value="Phosphate_Transport_Permease"/>
</dbReference>
<dbReference type="Proteomes" id="UP000298642">
    <property type="component" value="Chromosome"/>
</dbReference>
<dbReference type="PANTHER" id="PTHR30425:SF1">
    <property type="entry name" value="PHOSPHATE TRANSPORT SYSTEM PERMEASE PROTEIN PSTC"/>
    <property type="match status" value="1"/>
</dbReference>
<dbReference type="PANTHER" id="PTHR30425">
    <property type="entry name" value="PHOSPHATE TRANSPORT SYSTEM PERMEASE PROTEIN PST"/>
    <property type="match status" value="1"/>
</dbReference>
<feature type="domain" description="ABC transmembrane type-1" evidence="11">
    <location>
        <begin position="71"/>
        <end position="281"/>
    </location>
</feature>
<keyword evidence="4 10" id="KW-1003">Cell membrane</keyword>
<proteinExistence type="inferred from homology"/>
<feature type="transmembrane region" description="Helical" evidence="9">
    <location>
        <begin position="204"/>
        <end position="226"/>
    </location>
</feature>
<dbReference type="GO" id="GO:0005315">
    <property type="term" value="F:phosphate transmembrane transporter activity"/>
    <property type="evidence" value="ECO:0007669"/>
    <property type="project" value="InterPro"/>
</dbReference>
<comment type="subcellular location">
    <subcellularLocation>
        <location evidence="1 9">Cell membrane</location>
        <topology evidence="1 9">Multi-pass membrane protein</topology>
    </subcellularLocation>
</comment>
<keyword evidence="13" id="KW-1185">Reference proteome</keyword>
<keyword evidence="5 10" id="KW-0592">Phosphate transport</keyword>
<evidence type="ECO:0000256" key="6">
    <source>
        <dbReference type="ARBA" id="ARBA00022692"/>
    </source>
</evidence>
<reference evidence="13" key="1">
    <citation type="submission" date="2018-12" db="EMBL/GenBank/DDBJ databases">
        <title>Dusodibacter welbiota gen. nov., sp. nov., isolated from human faeces and emended description of the Oscillibacter genus.</title>
        <authorList>
            <person name="Le Roy T."/>
            <person name="Van der Smissen P."/>
            <person name="Delzenne N."/>
            <person name="Muccioli G."/>
            <person name="Collet J.F."/>
            <person name="Cani P.D."/>
        </authorList>
    </citation>
    <scope>NUCLEOTIDE SEQUENCE [LARGE SCALE GENOMIC DNA]</scope>
    <source>
        <strain evidence="13">J115</strain>
    </source>
</reference>
<dbReference type="InterPro" id="IPR011864">
    <property type="entry name" value="Phosphate_PstC"/>
</dbReference>
<evidence type="ECO:0000313" key="13">
    <source>
        <dbReference type="Proteomes" id="UP000298642"/>
    </source>
</evidence>
<dbReference type="RefSeq" id="WP_036630057.1">
    <property type="nucleotide sequence ID" value="NZ_JAYCVU010000055.1"/>
</dbReference>
<feature type="transmembrane region" description="Helical" evidence="9">
    <location>
        <begin position="12"/>
        <end position="45"/>
    </location>
</feature>
<dbReference type="Pfam" id="PF00528">
    <property type="entry name" value="BPD_transp_1"/>
    <property type="match status" value="1"/>
</dbReference>
<feature type="transmembrane region" description="Helical" evidence="9">
    <location>
        <begin position="262"/>
        <end position="285"/>
    </location>
</feature>
<feature type="transmembrane region" description="Helical" evidence="9">
    <location>
        <begin position="108"/>
        <end position="132"/>
    </location>
</feature>
<keyword evidence="6 9" id="KW-0812">Transmembrane</keyword>
<dbReference type="CDD" id="cd06261">
    <property type="entry name" value="TM_PBP2"/>
    <property type="match status" value="1"/>
</dbReference>
<gene>
    <name evidence="12" type="primary">pstC</name>
    <name evidence="12" type="ORF">EIO64_13020</name>
</gene>
<evidence type="ECO:0000313" key="12">
    <source>
        <dbReference type="EMBL" id="QCI61049.1"/>
    </source>
</evidence>
<evidence type="ECO:0000256" key="3">
    <source>
        <dbReference type="ARBA" id="ARBA00022448"/>
    </source>
</evidence>
<evidence type="ECO:0000259" key="11">
    <source>
        <dbReference type="PROSITE" id="PS50928"/>
    </source>
</evidence>
<evidence type="ECO:0000256" key="2">
    <source>
        <dbReference type="ARBA" id="ARBA00007069"/>
    </source>
</evidence>
<evidence type="ECO:0000256" key="5">
    <source>
        <dbReference type="ARBA" id="ARBA00022592"/>
    </source>
</evidence>
<name>A0A4D7AP09_9FIRM</name>
<evidence type="ECO:0000256" key="9">
    <source>
        <dbReference type="RuleBase" id="RU363032"/>
    </source>
</evidence>
<keyword evidence="3 9" id="KW-0813">Transport</keyword>
<comment type="similarity">
    <text evidence="2 10">Belongs to the binding-protein-dependent transport system permease family. CysTW subfamily.</text>
</comment>
<accession>A0A4D7AP09</accession>
<feature type="transmembrane region" description="Helical" evidence="9">
    <location>
        <begin position="65"/>
        <end position="96"/>
    </location>
</feature>
<dbReference type="GO" id="GO:0006817">
    <property type="term" value="P:phosphate ion transport"/>
    <property type="evidence" value="ECO:0007669"/>
    <property type="project" value="UniProtKB-KW"/>
</dbReference>
<evidence type="ECO:0000256" key="8">
    <source>
        <dbReference type="ARBA" id="ARBA00023136"/>
    </source>
</evidence>
<dbReference type="InterPro" id="IPR035906">
    <property type="entry name" value="MetI-like_sf"/>
</dbReference>
<evidence type="ECO:0000256" key="4">
    <source>
        <dbReference type="ARBA" id="ARBA00022475"/>
    </source>
</evidence>
<keyword evidence="7 9" id="KW-1133">Transmembrane helix</keyword>
<dbReference type="SUPFAM" id="SSF161098">
    <property type="entry name" value="MetI-like"/>
    <property type="match status" value="1"/>
</dbReference>
<dbReference type="GO" id="GO:0005886">
    <property type="term" value="C:plasma membrane"/>
    <property type="evidence" value="ECO:0007669"/>
    <property type="project" value="UniProtKB-SubCell"/>
</dbReference>
<dbReference type="EMBL" id="CP034413">
    <property type="protein sequence ID" value="QCI61049.1"/>
    <property type="molecule type" value="Genomic_DNA"/>
</dbReference>
<dbReference type="InterPro" id="IPR000515">
    <property type="entry name" value="MetI-like"/>
</dbReference>
<sequence>MTGKKALKAMERVMNALFFICGMVAVAFVLLISIYLIISGLPAILEIGPINFLFGTRWYASTGDFGIFAIILTSFAGTAGAILVGVPIGLMTAIFLSKVAPPKFAAVVHAAVELLAGIPSVVYGLVGMILLVPAIRVAFDLPSGATLLAAIIVLAVMILPSIVSVSETALRAVPREYEEASLALGATHIETVFRVSVPAARSGIATAIVLGIGRAIGEAMAIIMVAGNVANMPGLLTPVRFLTTAIASEMSYASVGSLHRNALFSIGLVLFLFIMLINVFLNVFIKRKKED</sequence>
<dbReference type="KEGG" id="obj:EIO64_13020"/>
<feature type="transmembrane region" description="Helical" evidence="9">
    <location>
        <begin position="144"/>
        <end position="165"/>
    </location>
</feature>
<protein>
    <recommendedName>
        <fullName evidence="10">Phosphate transport system permease protein</fullName>
    </recommendedName>
</protein>
<dbReference type="PROSITE" id="PS50928">
    <property type="entry name" value="ABC_TM1"/>
    <property type="match status" value="1"/>
</dbReference>
<dbReference type="Gene3D" id="1.10.3720.10">
    <property type="entry name" value="MetI-like"/>
    <property type="match status" value="1"/>
</dbReference>
<evidence type="ECO:0000256" key="7">
    <source>
        <dbReference type="ARBA" id="ARBA00022989"/>
    </source>
</evidence>
<dbReference type="AlphaFoldDB" id="A0A4D7AP09"/>